<gene>
    <name evidence="3" type="ORF">SAMN05421736_108117</name>
</gene>
<dbReference type="Pfam" id="PF01522">
    <property type="entry name" value="Polysacc_deac_1"/>
    <property type="match status" value="1"/>
</dbReference>
<evidence type="ECO:0000313" key="3">
    <source>
        <dbReference type="EMBL" id="SDZ25395.1"/>
    </source>
</evidence>
<dbReference type="PROSITE" id="PS51677">
    <property type="entry name" value="NODB"/>
    <property type="match status" value="1"/>
</dbReference>
<dbReference type="STRING" id="1503961.SAMN05421736_108117"/>
<dbReference type="PANTHER" id="PTHR10587">
    <property type="entry name" value="GLYCOSYL TRANSFERASE-RELATED"/>
    <property type="match status" value="1"/>
</dbReference>
<dbReference type="Proteomes" id="UP000198935">
    <property type="component" value="Unassembled WGS sequence"/>
</dbReference>
<dbReference type="GO" id="GO:0005975">
    <property type="term" value="P:carbohydrate metabolic process"/>
    <property type="evidence" value="ECO:0007669"/>
    <property type="project" value="InterPro"/>
</dbReference>
<dbReference type="InterPro" id="IPR002509">
    <property type="entry name" value="NODB_dom"/>
</dbReference>
<proteinExistence type="predicted"/>
<evidence type="ECO:0000259" key="2">
    <source>
        <dbReference type="PROSITE" id="PS51677"/>
    </source>
</evidence>
<dbReference type="AlphaFoldDB" id="A0A1H3RJ63"/>
<dbReference type="EMBL" id="FNPI01000008">
    <property type="protein sequence ID" value="SDZ25395.1"/>
    <property type="molecule type" value="Genomic_DNA"/>
</dbReference>
<reference evidence="4" key="1">
    <citation type="submission" date="2016-10" db="EMBL/GenBank/DDBJ databases">
        <authorList>
            <person name="Varghese N."/>
            <person name="Submissions S."/>
        </authorList>
    </citation>
    <scope>NUCLEOTIDE SEQUENCE [LARGE SCALE GENOMIC DNA]</scope>
    <source>
        <strain evidence="4">SP</strain>
    </source>
</reference>
<accession>A0A1H3RJ63</accession>
<dbReference type="CDD" id="cd10944">
    <property type="entry name" value="CE4_SmPgdA_like"/>
    <property type="match status" value="1"/>
</dbReference>
<dbReference type="SUPFAM" id="SSF88713">
    <property type="entry name" value="Glycoside hydrolase/deacetylase"/>
    <property type="match status" value="1"/>
</dbReference>
<feature type="region of interest" description="Disordered" evidence="1">
    <location>
        <begin position="47"/>
        <end position="110"/>
    </location>
</feature>
<evidence type="ECO:0000256" key="1">
    <source>
        <dbReference type="SAM" id="MobiDB-lite"/>
    </source>
</evidence>
<feature type="compositionally biased region" description="Polar residues" evidence="1">
    <location>
        <begin position="93"/>
        <end position="102"/>
    </location>
</feature>
<protein>
    <submittedName>
        <fullName evidence="3">Peptidoglycan/xylan/chitin deacetylase, PgdA/CDA1 family</fullName>
    </submittedName>
</protein>
<name>A0A1H3RJ63_9BACI</name>
<dbReference type="Gene3D" id="3.20.20.370">
    <property type="entry name" value="Glycoside hydrolase/deacetylase"/>
    <property type="match status" value="1"/>
</dbReference>
<keyword evidence="4" id="KW-1185">Reference proteome</keyword>
<dbReference type="PANTHER" id="PTHR10587:SF125">
    <property type="entry name" value="POLYSACCHARIDE DEACETYLASE YHEN-RELATED"/>
    <property type="match status" value="1"/>
</dbReference>
<dbReference type="InterPro" id="IPR011330">
    <property type="entry name" value="Glyco_hydro/deAcase_b/a-brl"/>
</dbReference>
<feature type="compositionally biased region" description="Basic and acidic residues" evidence="1">
    <location>
        <begin position="68"/>
        <end position="92"/>
    </location>
</feature>
<dbReference type="OrthoDB" id="258610at2"/>
<evidence type="ECO:0000313" key="4">
    <source>
        <dbReference type="Proteomes" id="UP000198935"/>
    </source>
</evidence>
<feature type="domain" description="NodB homology" evidence="2">
    <location>
        <begin position="116"/>
        <end position="299"/>
    </location>
</feature>
<dbReference type="GO" id="GO:0016810">
    <property type="term" value="F:hydrolase activity, acting on carbon-nitrogen (but not peptide) bonds"/>
    <property type="evidence" value="ECO:0007669"/>
    <property type="project" value="InterPro"/>
</dbReference>
<dbReference type="InterPro" id="IPR050248">
    <property type="entry name" value="Polysacc_deacetylase_ArnD"/>
</dbReference>
<organism evidence="3 4">
    <name type="scientific">Evansella caseinilytica</name>
    <dbReference type="NCBI Taxonomy" id="1503961"/>
    <lineage>
        <taxon>Bacteria</taxon>
        <taxon>Bacillati</taxon>
        <taxon>Bacillota</taxon>
        <taxon>Bacilli</taxon>
        <taxon>Bacillales</taxon>
        <taxon>Bacillaceae</taxon>
        <taxon>Evansella</taxon>
    </lineage>
</organism>
<sequence>MPDNMRKKRRKIRFKMFIILCFLLIGSLVCIDQLMAGKTASQDLESAAAKDDEGASPATAVRSNLDVKQQKPETEKNTASKEQEKRENKEAQPQKQQDTLNNKGKKEEQSAASGKKLVYLTFDDGPSDATKELLKILKDYEMKATFFTLAPNVNQHPDTMKQMVDDGHAIGLHGVTHKLDQFYKDPHSPLEEMLENQRVVDEATGIKTYLIRTPYGSVPSLTADQRSILKEHDFILWDWNVDSDDWKFRDKRYVSAVIKQLEARVDHPSSVILLHDTAATVNHISLLLDYLVEHDYETHIITADTKPFHFDSY</sequence>